<name>A0A1H8KPP9_9BACT</name>
<organism evidence="2 3">
    <name type="scientific">Chitinophaga rupis</name>
    <dbReference type="NCBI Taxonomy" id="573321"/>
    <lineage>
        <taxon>Bacteria</taxon>
        <taxon>Pseudomonadati</taxon>
        <taxon>Bacteroidota</taxon>
        <taxon>Chitinophagia</taxon>
        <taxon>Chitinophagales</taxon>
        <taxon>Chitinophagaceae</taxon>
        <taxon>Chitinophaga</taxon>
    </lineage>
</organism>
<keyword evidence="3" id="KW-1185">Reference proteome</keyword>
<dbReference type="EMBL" id="FOBB01000019">
    <property type="protein sequence ID" value="SEN94893.1"/>
    <property type="molecule type" value="Genomic_DNA"/>
</dbReference>
<proteinExistence type="predicted"/>
<evidence type="ECO:0000313" key="3">
    <source>
        <dbReference type="Proteomes" id="UP000198984"/>
    </source>
</evidence>
<sequence length="60" mass="6908">MKSNFFQLWGWPLVMAILTIFGLLAALTGTGVWHWLSWIALSVPVVTMVVFLFKKRVEKE</sequence>
<feature type="transmembrane region" description="Helical" evidence="1">
    <location>
        <begin position="9"/>
        <end position="29"/>
    </location>
</feature>
<accession>A0A1H8KPP9</accession>
<dbReference type="Proteomes" id="UP000198984">
    <property type="component" value="Unassembled WGS sequence"/>
</dbReference>
<evidence type="ECO:0000256" key="1">
    <source>
        <dbReference type="SAM" id="Phobius"/>
    </source>
</evidence>
<keyword evidence="1" id="KW-0812">Transmembrane</keyword>
<dbReference type="OrthoDB" id="8969205at2"/>
<dbReference type="RefSeq" id="WP_089921435.1">
    <property type="nucleotide sequence ID" value="NZ_FOBB01000019.1"/>
</dbReference>
<dbReference type="AlphaFoldDB" id="A0A1H8KPP9"/>
<gene>
    <name evidence="2" type="ORF">SAMN04488505_1198</name>
</gene>
<reference evidence="2 3" key="1">
    <citation type="submission" date="2016-10" db="EMBL/GenBank/DDBJ databases">
        <authorList>
            <person name="de Groot N.N."/>
        </authorList>
    </citation>
    <scope>NUCLEOTIDE SEQUENCE [LARGE SCALE GENOMIC DNA]</scope>
    <source>
        <strain evidence="2 3">DSM 21039</strain>
    </source>
</reference>
<evidence type="ECO:0000313" key="2">
    <source>
        <dbReference type="EMBL" id="SEN94893.1"/>
    </source>
</evidence>
<keyword evidence="1" id="KW-1133">Transmembrane helix</keyword>
<protein>
    <submittedName>
        <fullName evidence="2">Uncharacterized protein</fullName>
    </submittedName>
</protein>
<keyword evidence="1" id="KW-0472">Membrane</keyword>
<feature type="transmembrane region" description="Helical" evidence="1">
    <location>
        <begin position="35"/>
        <end position="53"/>
    </location>
</feature>